<evidence type="ECO:0000256" key="1">
    <source>
        <dbReference type="SAM" id="MobiDB-lite"/>
    </source>
</evidence>
<reference evidence="3" key="1">
    <citation type="submission" date="2023-07" db="EMBL/GenBank/DDBJ databases">
        <title>Whole genome shotgun sequence of Streptomyces achromogenes subsp. rubradiris NBRC 14000.</title>
        <authorList>
            <person name="Komaki H."/>
            <person name="Tamura T."/>
        </authorList>
    </citation>
    <scope>NUCLEOTIDE SEQUENCE [LARGE SCALE GENOMIC DNA]</scope>
    <source>
        <strain evidence="3">NBRC 14000</strain>
    </source>
</reference>
<keyword evidence="3" id="KW-1185">Reference proteome</keyword>
<dbReference type="Proteomes" id="UP000646738">
    <property type="component" value="Unassembled WGS sequence"/>
</dbReference>
<gene>
    <name evidence="2" type="ORF">Srubr_61400</name>
</gene>
<dbReference type="EMBL" id="BNEA01000015">
    <property type="protein sequence ID" value="GHI56294.1"/>
    <property type="molecule type" value="Genomic_DNA"/>
</dbReference>
<sequence length="178" mass="18620">MAAVPACDQFAGSATSVGEVVVTAGGGVRVGEPGQDGRPDSQRSGVTRTAGGLSEGDGVRGVSSTRRLEGQVAQDVGTQGKIIDLMRGPKRRDEVALRQSVVGRVEGHPAGQLTDLRERADQTAPDSRRVAAFANQQPDSPELGSDIGQMTCPSVLVIEQLEHGEMLLDLVHERIGAE</sequence>
<comment type="caution">
    <text evidence="2">The sequence shown here is derived from an EMBL/GenBank/DDBJ whole genome shotgun (WGS) entry which is preliminary data.</text>
</comment>
<protein>
    <submittedName>
        <fullName evidence="2">Uncharacterized protein</fullName>
    </submittedName>
</protein>
<accession>A0ABQ3RK92</accession>
<proteinExistence type="predicted"/>
<feature type="region of interest" description="Disordered" evidence="1">
    <location>
        <begin position="26"/>
        <end position="62"/>
    </location>
</feature>
<evidence type="ECO:0000313" key="3">
    <source>
        <dbReference type="Proteomes" id="UP000646738"/>
    </source>
</evidence>
<name>A0ABQ3RK92_STRRR</name>
<organism evidence="2 3">
    <name type="scientific">Streptomyces rubradiris</name>
    <name type="common">Streptomyces achromogenes subsp. rubradiris</name>
    <dbReference type="NCBI Taxonomy" id="285531"/>
    <lineage>
        <taxon>Bacteria</taxon>
        <taxon>Bacillati</taxon>
        <taxon>Actinomycetota</taxon>
        <taxon>Actinomycetes</taxon>
        <taxon>Kitasatosporales</taxon>
        <taxon>Streptomycetaceae</taxon>
        <taxon>Streptomyces</taxon>
    </lineage>
</organism>
<evidence type="ECO:0000313" key="2">
    <source>
        <dbReference type="EMBL" id="GHI56294.1"/>
    </source>
</evidence>